<protein>
    <submittedName>
        <fullName evidence="3">Helicase RepA family protein</fullName>
    </submittedName>
</protein>
<dbReference type="SMART" id="SM00382">
    <property type="entry name" value="AAA"/>
    <property type="match status" value="1"/>
</dbReference>
<evidence type="ECO:0000313" key="3">
    <source>
        <dbReference type="EMBL" id="MCO6415698.1"/>
    </source>
</evidence>
<keyword evidence="3" id="KW-0547">Nucleotide-binding</keyword>
<dbReference type="SUPFAM" id="SSF52540">
    <property type="entry name" value="P-loop containing nucleoside triphosphate hydrolases"/>
    <property type="match status" value="1"/>
</dbReference>
<dbReference type="InterPro" id="IPR027417">
    <property type="entry name" value="P-loop_NTPase"/>
</dbReference>
<keyword evidence="4" id="KW-1185">Reference proteome</keyword>
<accession>A0ABT1D1A9</accession>
<keyword evidence="3" id="KW-0378">Hydrolase</keyword>
<organism evidence="3 4">
    <name type="scientific">Siccirubricoccus soli</name>
    <dbReference type="NCBI Taxonomy" id="2899147"/>
    <lineage>
        <taxon>Bacteria</taxon>
        <taxon>Pseudomonadati</taxon>
        <taxon>Pseudomonadota</taxon>
        <taxon>Alphaproteobacteria</taxon>
        <taxon>Acetobacterales</taxon>
        <taxon>Roseomonadaceae</taxon>
        <taxon>Siccirubricoccus</taxon>
    </lineage>
</organism>
<dbReference type="EMBL" id="JAFIRR010000030">
    <property type="protein sequence ID" value="MCO6415698.1"/>
    <property type="molecule type" value="Genomic_DNA"/>
</dbReference>
<feature type="domain" description="AAA+ ATPase" evidence="2">
    <location>
        <begin position="198"/>
        <end position="369"/>
    </location>
</feature>
<feature type="region of interest" description="Disordered" evidence="1">
    <location>
        <begin position="528"/>
        <end position="551"/>
    </location>
</feature>
<dbReference type="InterPro" id="IPR003593">
    <property type="entry name" value="AAA+_ATPase"/>
</dbReference>
<dbReference type="GO" id="GO:0004386">
    <property type="term" value="F:helicase activity"/>
    <property type="evidence" value="ECO:0007669"/>
    <property type="project" value="UniProtKB-KW"/>
</dbReference>
<dbReference type="Gene3D" id="3.40.50.300">
    <property type="entry name" value="P-loop containing nucleotide triphosphate hydrolases"/>
    <property type="match status" value="1"/>
</dbReference>
<reference evidence="3 4" key="1">
    <citation type="submission" date="2021-12" db="EMBL/GenBank/DDBJ databases">
        <title>Siccirubricoccus leaddurans sp. nov., a high concentration Zn2+ tolerance bacterium.</title>
        <authorList>
            <person name="Cao Y."/>
        </authorList>
    </citation>
    <scope>NUCLEOTIDE SEQUENCE [LARGE SCALE GENOMIC DNA]</scope>
    <source>
        <strain evidence="3 4">KC 17139</strain>
    </source>
</reference>
<dbReference type="RefSeq" id="WP_252952294.1">
    <property type="nucleotide sequence ID" value="NZ_JAFIRR010000030.1"/>
</dbReference>
<dbReference type="Pfam" id="PF13481">
    <property type="entry name" value="AAA_25"/>
    <property type="match status" value="1"/>
</dbReference>
<dbReference type="Proteomes" id="UP001523392">
    <property type="component" value="Unassembled WGS sequence"/>
</dbReference>
<gene>
    <name evidence="3" type="ORF">JYK14_05835</name>
</gene>
<comment type="caution">
    <text evidence="3">The sequence shown here is derived from an EMBL/GenBank/DDBJ whole genome shotgun (WGS) entry which is preliminary data.</text>
</comment>
<evidence type="ECO:0000256" key="1">
    <source>
        <dbReference type="SAM" id="MobiDB-lite"/>
    </source>
</evidence>
<evidence type="ECO:0000259" key="2">
    <source>
        <dbReference type="SMART" id="SM00382"/>
    </source>
</evidence>
<proteinExistence type="predicted"/>
<sequence length="551" mass="57737">MRNLPSVDDLLRALEGAIEIIGGEVLSVSSAAQADRAAVDQASLRAPSLEALTEALAHVPNDGGYDEWIPGLCAIRAAAAGLADDDGRELARDWTNRWTGGGSGTHIDFDAKWNQQKPPFRVGWPWVEIRARAGGWTGGALTDFAGVEAPVLVPGNPSPLVASVATAPGATNRFPLRSMEDCITSVARPYLIKGVLGRGDLAILFGPPGAGKSALAPYIALAAAQGRSVFGKRVRQCRVLYVAAEDGHGMRGRVRALWEAHGPSTNLLLIDIPPNLGGASDLADVQARIAECGADLVIVDTMAAAFPGLRENESEDMGRAVAALRSLSAPTGAAVLVLHHGTKNNDRGPRGHSLLNGAVDLTLEVTAPAPGERVRTVTFGKNRNGPSDGVTWYFDVQGATIGIDEDGEPETAALASEVPAGAARPKAKLTKIEKAALGALHASIETDGAPLPVGDGYPETSTEGVCVDAWRKECDRRGISAAEDAKDRYRAFKRAREALVEKGLVAVRDDKAWAVRAVQGAGEVARELRGDQGAPPRSHHGVDAAAAHFHP</sequence>
<keyword evidence="3" id="KW-0347">Helicase</keyword>
<name>A0ABT1D1A9_9PROT</name>
<evidence type="ECO:0000313" key="4">
    <source>
        <dbReference type="Proteomes" id="UP001523392"/>
    </source>
</evidence>
<keyword evidence="3" id="KW-0067">ATP-binding</keyword>